<feature type="region of interest" description="Disordered" evidence="2">
    <location>
        <begin position="1"/>
        <end position="49"/>
    </location>
</feature>
<feature type="compositionally biased region" description="Polar residues" evidence="2">
    <location>
        <begin position="1"/>
        <end position="19"/>
    </location>
</feature>
<dbReference type="PANTHER" id="PTHR23248">
    <property type="entry name" value="PHOSPHOLIPID SCRAMBLASE-RELATED"/>
    <property type="match status" value="1"/>
</dbReference>
<sequence length="484" mass="50741">PQSSPVQSQAAPEEPQQSRVEAVSSALREGAGNAESGLVAPVHIPDDPQGVLKPDHPAASILTNSSIIVQRQLEMMNVIIGLEQANKYVIMDPHGNTIGYLAEQDHGIGSTMRRQMFKTHRSFTTHVFDKNEREVLRFHRPFSWINSTISVYDCIGDTEIQHAPSDALKGTSTTSLVNQTSAQISLLPPQAMPLIGQASQQWAPLRRKYNLFVHRNQGKPDEETRQFAQVDEPFLSWDFNLMSADDKALIGSVNRNFSGFAREIFTDTGVYALRMDSAGLAAGEPQQLEAGTPDSAESQSNAQTPASSQRTDLVPTPEVSRAGMTLDQRAVMLATAVSVDFDYFSRHSTGGVMGGYGLPIPLWLPGGGAAAEVGAAEGAAGAAGGVGGVGGAVGGISAEEGMAGAATGAGTMAGMEAMRRGQGQVDDASPMANDPWGSDDGQGLPPQQGGEEVWGDQMNWGERGGGQPGQGGGDGGSEGGGISD</sequence>
<feature type="compositionally biased region" description="Low complexity" evidence="2">
    <location>
        <begin position="438"/>
        <end position="450"/>
    </location>
</feature>
<dbReference type="Proteomes" id="UP000799776">
    <property type="component" value="Unassembled WGS sequence"/>
</dbReference>
<dbReference type="InterPro" id="IPR005552">
    <property type="entry name" value="Scramblase"/>
</dbReference>
<feature type="region of interest" description="Disordered" evidence="2">
    <location>
        <begin position="418"/>
        <end position="484"/>
    </location>
</feature>
<reference evidence="3" key="1">
    <citation type="journal article" date="2020" name="Stud. Mycol.">
        <title>101 Dothideomycetes genomes: a test case for predicting lifestyles and emergence of pathogens.</title>
        <authorList>
            <person name="Haridas S."/>
            <person name="Albert R."/>
            <person name="Binder M."/>
            <person name="Bloem J."/>
            <person name="Labutti K."/>
            <person name="Salamov A."/>
            <person name="Andreopoulos B."/>
            <person name="Baker S."/>
            <person name="Barry K."/>
            <person name="Bills G."/>
            <person name="Bluhm B."/>
            <person name="Cannon C."/>
            <person name="Castanera R."/>
            <person name="Culley D."/>
            <person name="Daum C."/>
            <person name="Ezra D."/>
            <person name="Gonzalez J."/>
            <person name="Henrissat B."/>
            <person name="Kuo A."/>
            <person name="Liang C."/>
            <person name="Lipzen A."/>
            <person name="Lutzoni F."/>
            <person name="Magnuson J."/>
            <person name="Mondo S."/>
            <person name="Nolan M."/>
            <person name="Ohm R."/>
            <person name="Pangilinan J."/>
            <person name="Park H.-J."/>
            <person name="Ramirez L."/>
            <person name="Alfaro M."/>
            <person name="Sun H."/>
            <person name="Tritt A."/>
            <person name="Yoshinaga Y."/>
            <person name="Zwiers L.-H."/>
            <person name="Turgeon B."/>
            <person name="Goodwin S."/>
            <person name="Spatafora J."/>
            <person name="Crous P."/>
            <person name="Grigoriev I."/>
        </authorList>
    </citation>
    <scope>NUCLEOTIDE SEQUENCE</scope>
    <source>
        <strain evidence="3">CBS 121410</strain>
    </source>
</reference>
<feature type="compositionally biased region" description="Polar residues" evidence="2">
    <location>
        <begin position="295"/>
        <end position="311"/>
    </location>
</feature>
<feature type="non-terminal residue" evidence="3">
    <location>
        <position position="484"/>
    </location>
</feature>
<dbReference type="GO" id="GO:0017128">
    <property type="term" value="F:phospholipid scramblase activity"/>
    <property type="evidence" value="ECO:0007669"/>
    <property type="project" value="InterPro"/>
</dbReference>
<feature type="compositionally biased region" description="Gly residues" evidence="2">
    <location>
        <begin position="462"/>
        <end position="484"/>
    </location>
</feature>
<keyword evidence="4" id="KW-1185">Reference proteome</keyword>
<comment type="caution">
    <text evidence="3">The sequence shown here is derived from an EMBL/GenBank/DDBJ whole genome shotgun (WGS) entry which is preliminary data.</text>
</comment>
<dbReference type="PANTHER" id="PTHR23248:SF9">
    <property type="entry name" value="PHOSPHOLIPID SCRAMBLASE"/>
    <property type="match status" value="1"/>
</dbReference>
<feature type="region of interest" description="Disordered" evidence="2">
    <location>
        <begin position="288"/>
        <end position="316"/>
    </location>
</feature>
<gene>
    <name evidence="3" type="ORF">K490DRAFT_935</name>
</gene>
<comment type="similarity">
    <text evidence="1">Belongs to the phospholipid scramblase family.</text>
</comment>
<evidence type="ECO:0000256" key="1">
    <source>
        <dbReference type="ARBA" id="ARBA00005350"/>
    </source>
</evidence>
<feature type="non-terminal residue" evidence="3">
    <location>
        <position position="1"/>
    </location>
</feature>
<protein>
    <submittedName>
        <fullName evidence="3">Scramblase-domain-containing protein</fullName>
    </submittedName>
</protein>
<accession>A0A9P4LZG2</accession>
<dbReference type="Pfam" id="PF03803">
    <property type="entry name" value="Scramblase"/>
    <property type="match status" value="1"/>
</dbReference>
<name>A0A9P4LZG2_9PEZI</name>
<proteinExistence type="inferred from homology"/>
<dbReference type="EMBL" id="ML978712">
    <property type="protein sequence ID" value="KAF2091045.1"/>
    <property type="molecule type" value="Genomic_DNA"/>
</dbReference>
<organism evidence="3 4">
    <name type="scientific">Saccharata proteae CBS 121410</name>
    <dbReference type="NCBI Taxonomy" id="1314787"/>
    <lineage>
        <taxon>Eukaryota</taxon>
        <taxon>Fungi</taxon>
        <taxon>Dikarya</taxon>
        <taxon>Ascomycota</taxon>
        <taxon>Pezizomycotina</taxon>
        <taxon>Dothideomycetes</taxon>
        <taxon>Dothideomycetes incertae sedis</taxon>
        <taxon>Botryosphaeriales</taxon>
        <taxon>Saccharataceae</taxon>
        <taxon>Saccharata</taxon>
    </lineage>
</organism>
<evidence type="ECO:0000313" key="3">
    <source>
        <dbReference type="EMBL" id="KAF2091045.1"/>
    </source>
</evidence>
<dbReference type="AlphaFoldDB" id="A0A9P4LZG2"/>
<dbReference type="OrthoDB" id="191150at2759"/>
<evidence type="ECO:0000313" key="4">
    <source>
        <dbReference type="Proteomes" id="UP000799776"/>
    </source>
</evidence>
<dbReference type="GO" id="GO:0005886">
    <property type="term" value="C:plasma membrane"/>
    <property type="evidence" value="ECO:0007669"/>
    <property type="project" value="TreeGrafter"/>
</dbReference>
<evidence type="ECO:0000256" key="2">
    <source>
        <dbReference type="SAM" id="MobiDB-lite"/>
    </source>
</evidence>